<accession>A0A0S1XCR6</accession>
<dbReference type="AlphaFoldDB" id="A0A0S1XCR6"/>
<dbReference type="EMBL" id="CP013050">
    <property type="protein sequence ID" value="ALM75528.1"/>
    <property type="molecule type" value="Genomic_DNA"/>
</dbReference>
<protein>
    <submittedName>
        <fullName evidence="1">Uncharacterized protein</fullName>
    </submittedName>
</protein>
<evidence type="ECO:0000313" key="1">
    <source>
        <dbReference type="EMBL" id="ALM75528.1"/>
    </source>
</evidence>
<proteinExistence type="predicted"/>
<gene>
    <name evidence="1" type="ORF">TBCH5v1_1615</name>
</gene>
<name>A0A0S1XCR6_THEBA</name>
<organism evidence="1 2">
    <name type="scientific">Thermococcus barophilus</name>
    <dbReference type="NCBI Taxonomy" id="55802"/>
    <lineage>
        <taxon>Archaea</taxon>
        <taxon>Methanobacteriati</taxon>
        <taxon>Methanobacteriota</taxon>
        <taxon>Thermococci</taxon>
        <taxon>Thermococcales</taxon>
        <taxon>Thermococcaceae</taxon>
        <taxon>Thermococcus</taxon>
    </lineage>
</organism>
<dbReference type="Proteomes" id="UP000066042">
    <property type="component" value="Chromosome"/>
</dbReference>
<dbReference type="STRING" id="55802.TBCH5v1_1615"/>
<reference evidence="1 2" key="1">
    <citation type="journal article" date="2016" name="Genome Announc.">
        <title>Complete genome sequence of the hyperthermophilic and piezophilic archaeon Thermococcus barophilus Ch5, capable of growth at the expense of hydrogenogenesis from carbon monoxide and formate.</title>
        <authorList>
            <person name="Oger P."/>
            <person name="Sokolova T.G."/>
            <person name="Kozhevnikova D.A."/>
            <person name="Taranov E.A."/>
            <person name="Vannier P."/>
            <person name="Lee H.S."/>
            <person name="Kwon K.K."/>
            <person name="Kang S.G."/>
            <person name="Lee J.H."/>
            <person name="Bonch-Osmolovskaya E.A."/>
            <person name="Lebedinsky A.V."/>
        </authorList>
    </citation>
    <scope>NUCLEOTIDE SEQUENCE [LARGE SCALE GENOMIC DNA]</scope>
    <source>
        <strain evidence="2">Ch5</strain>
    </source>
</reference>
<sequence length="120" mass="13890">MAPGHCDDMLWLNYLRYLGMLFSLSTIHGLGPLPREYYLENEFTSKGLFSKLLKENQNLLSLETKFYAGYAINEFSPLFSINFHNVFSPLCRKSFKDQEQTLIVKVIPQWIISNFPGFVG</sequence>
<evidence type="ECO:0000313" key="2">
    <source>
        <dbReference type="Proteomes" id="UP000066042"/>
    </source>
</evidence>